<reference evidence="2" key="1">
    <citation type="submission" date="2020-02" db="EMBL/GenBank/DDBJ databases">
        <authorList>
            <person name="Meier V. D."/>
        </authorList>
    </citation>
    <scope>NUCLEOTIDE SEQUENCE</scope>
    <source>
        <strain evidence="2">AVDCRST_MAG78</strain>
    </source>
</reference>
<feature type="non-terminal residue" evidence="2">
    <location>
        <position position="265"/>
    </location>
</feature>
<feature type="compositionally biased region" description="Gly residues" evidence="1">
    <location>
        <begin position="191"/>
        <end position="206"/>
    </location>
</feature>
<feature type="compositionally biased region" description="Basic and acidic residues" evidence="1">
    <location>
        <begin position="30"/>
        <end position="58"/>
    </location>
</feature>
<feature type="non-terminal residue" evidence="2">
    <location>
        <position position="1"/>
    </location>
</feature>
<feature type="compositionally biased region" description="Basic residues" evidence="1">
    <location>
        <begin position="17"/>
        <end position="29"/>
    </location>
</feature>
<feature type="region of interest" description="Disordered" evidence="1">
    <location>
        <begin position="1"/>
        <end position="113"/>
    </location>
</feature>
<organism evidence="2">
    <name type="scientific">uncultured Rubrobacteraceae bacterium</name>
    <dbReference type="NCBI Taxonomy" id="349277"/>
    <lineage>
        <taxon>Bacteria</taxon>
        <taxon>Bacillati</taxon>
        <taxon>Actinomycetota</taxon>
        <taxon>Rubrobacteria</taxon>
        <taxon>Rubrobacterales</taxon>
        <taxon>Rubrobacteraceae</taxon>
        <taxon>environmental samples</taxon>
    </lineage>
</organism>
<dbReference type="EC" id="4.2.1.151" evidence="2"/>
<gene>
    <name evidence="2" type="ORF">AVDCRST_MAG78-2184</name>
</gene>
<dbReference type="EMBL" id="CADCVB010000147">
    <property type="protein sequence ID" value="CAA9437983.1"/>
    <property type="molecule type" value="Genomic_DNA"/>
</dbReference>
<protein>
    <submittedName>
        <fullName evidence="2">Chorismate dehydratase</fullName>
        <ecNumber evidence="2">4.2.1.151</ecNumber>
    </submittedName>
</protein>
<evidence type="ECO:0000256" key="1">
    <source>
        <dbReference type="SAM" id="MobiDB-lite"/>
    </source>
</evidence>
<dbReference type="GO" id="GO:0016829">
    <property type="term" value="F:lyase activity"/>
    <property type="evidence" value="ECO:0007669"/>
    <property type="project" value="UniProtKB-KW"/>
</dbReference>
<accession>A0A6J4QHW1</accession>
<feature type="region of interest" description="Disordered" evidence="1">
    <location>
        <begin position="189"/>
        <end position="222"/>
    </location>
</feature>
<sequence length="265" mass="28002">APRRLHRLPELPPSTARPRRDRWPRRNRTGRRDARRGERGAPLRRGRAGDRLLGELGREPGPLEEGAGLRHRLGRSGDERATRHPRGSAALGGAKGGSHERVGDEPGSGEDRAGARLRCFPTLRSGLHAPGVGARRVRRGAVHRGHGAGGPAHGRRVRVRPRRSLAAAHRAADGLRGVGLARGPGPVRFLGGSGGASRVVGGGPPRGGRRRGAAARGSGDGRGSKDVLLFLHRLSGRGARGGGFEEVSGGGRFPGLRTLWKGERM</sequence>
<proteinExistence type="predicted"/>
<feature type="compositionally biased region" description="Basic and acidic residues" evidence="1">
    <location>
        <begin position="97"/>
        <end position="113"/>
    </location>
</feature>
<dbReference type="AlphaFoldDB" id="A0A6J4QHW1"/>
<keyword evidence="2" id="KW-0456">Lyase</keyword>
<name>A0A6J4QHW1_9ACTN</name>
<evidence type="ECO:0000313" key="2">
    <source>
        <dbReference type="EMBL" id="CAA9437983.1"/>
    </source>
</evidence>